<proteinExistence type="predicted"/>
<evidence type="ECO:0000256" key="2">
    <source>
        <dbReference type="ARBA" id="ARBA00022692"/>
    </source>
</evidence>
<feature type="compositionally biased region" description="Basic and acidic residues" evidence="6">
    <location>
        <begin position="570"/>
        <end position="580"/>
    </location>
</feature>
<feature type="compositionally biased region" description="Low complexity" evidence="6">
    <location>
        <begin position="49"/>
        <end position="187"/>
    </location>
</feature>
<evidence type="ECO:0000256" key="1">
    <source>
        <dbReference type="ARBA" id="ARBA00004167"/>
    </source>
</evidence>
<dbReference type="GO" id="GO:0016020">
    <property type="term" value="C:membrane"/>
    <property type="evidence" value="ECO:0007669"/>
    <property type="project" value="UniProtKB-SubCell"/>
</dbReference>
<feature type="signal peptide" evidence="8">
    <location>
        <begin position="1"/>
        <end position="20"/>
    </location>
</feature>
<feature type="region of interest" description="Disordered" evidence="6">
    <location>
        <begin position="48"/>
        <end position="269"/>
    </location>
</feature>
<protein>
    <submittedName>
        <fullName evidence="9">Uncharacterized protein</fullName>
    </submittedName>
</protein>
<evidence type="ECO:0000313" key="9">
    <source>
        <dbReference type="EMBL" id="KAF9138598.1"/>
    </source>
</evidence>
<feature type="region of interest" description="Disordered" evidence="6">
    <location>
        <begin position="570"/>
        <end position="589"/>
    </location>
</feature>
<keyword evidence="5" id="KW-0175">Coiled coil</keyword>
<dbReference type="InterPro" id="IPR051694">
    <property type="entry name" value="Immunoregulatory_rcpt-like"/>
</dbReference>
<feature type="region of interest" description="Disordered" evidence="6">
    <location>
        <begin position="322"/>
        <end position="344"/>
    </location>
</feature>
<keyword evidence="4 7" id="KW-0472">Membrane</keyword>
<dbReference type="Proteomes" id="UP000748756">
    <property type="component" value="Unassembled WGS sequence"/>
</dbReference>
<feature type="compositionally biased region" description="Polar residues" evidence="6">
    <location>
        <begin position="635"/>
        <end position="645"/>
    </location>
</feature>
<name>A0A9P5V5Y1_9FUNG</name>
<evidence type="ECO:0000313" key="10">
    <source>
        <dbReference type="Proteomes" id="UP000748756"/>
    </source>
</evidence>
<evidence type="ECO:0000256" key="7">
    <source>
        <dbReference type="SAM" id="Phobius"/>
    </source>
</evidence>
<evidence type="ECO:0000256" key="4">
    <source>
        <dbReference type="ARBA" id="ARBA00023136"/>
    </source>
</evidence>
<evidence type="ECO:0000256" key="5">
    <source>
        <dbReference type="SAM" id="Coils"/>
    </source>
</evidence>
<dbReference type="GO" id="GO:0071944">
    <property type="term" value="C:cell periphery"/>
    <property type="evidence" value="ECO:0007669"/>
    <property type="project" value="UniProtKB-ARBA"/>
</dbReference>
<dbReference type="OrthoDB" id="2439966at2759"/>
<feature type="transmembrane region" description="Helical" evidence="7">
    <location>
        <begin position="277"/>
        <end position="298"/>
    </location>
</feature>
<keyword evidence="8" id="KW-0732">Signal</keyword>
<keyword evidence="10" id="KW-1185">Reference proteome</keyword>
<dbReference type="AlphaFoldDB" id="A0A9P5V5Y1"/>
<evidence type="ECO:0000256" key="6">
    <source>
        <dbReference type="SAM" id="MobiDB-lite"/>
    </source>
</evidence>
<dbReference type="PANTHER" id="PTHR15549:SF6">
    <property type="entry name" value="MID2 DOMAIN-CONTAINING PROTEIN"/>
    <property type="match status" value="1"/>
</dbReference>
<comment type="subcellular location">
    <subcellularLocation>
        <location evidence="1">Membrane</location>
        <topology evidence="1">Single-pass membrane protein</topology>
    </subcellularLocation>
</comment>
<feature type="compositionally biased region" description="Low complexity" evidence="6">
    <location>
        <begin position="214"/>
        <end position="269"/>
    </location>
</feature>
<sequence>MSRATVLLCLILALSTQTLAFPAFSLPKPTATPTIYIPHSLHVRQFPVSSTTTSSPVRLPTSSSPRSSQSTTTTSTDETISPSTSLETTDTVTQEPTRTSTTSTDSTDSSMFSPTTDTPTTATTDVLSTVTTDIPTTATTGIPTTATTDVPTTAPTTDVPTTATIDVPTTAPTTDVPTTAPTTDVPTVSTEPVQPTAPTPETILTSTSSNPSQTPIRTSLTGTTTSSGIPSSTGTVSVSESISESVPLVPGTSGPLGTGTATPGPGTPLTDDNSRTWIIVGGATAAVLLPALICFFVIRRRKQRREKRRLFNINGGLDSLTSINRASIGGDNEENGNDDDDLDSERAFFMANPPARVRSPQSPHPDNHDLNIKAPLDQYEAQKFNWPTPVVVTDKHPQDHIRQQHLQRLLELQQEQLEKLNALVERYRVTYSRPQSPHSPVLSETRLSTRLSYFGVDDQLVFEDENQLTSEEIRRLELKGDERLEDMPLEEGPFRDQGEIEDDDVELQRLEVNHYHHGPFADQDDDTPLSVRNIFDDPNAVFEADFEVASIIIRSGSINLLNDSLELPEEQKQRHYDKGKGTASSIRDSDSFLGLPLSTRASTDDLRAGFSYRDSNSTLAASSTVRERYSDSIMDGSSTEYSTDFGSSSGSGGSGGGGSRHGSGLGSGSTTAGAVLVPGKGDRGSTPKRIQTGQPDLDLDRQREREQNEILLKAIAQVKAQYAEQYRQIHEDLANLQLE</sequence>
<feature type="coiled-coil region" evidence="5">
    <location>
        <begin position="403"/>
        <end position="430"/>
    </location>
</feature>
<feature type="chain" id="PRO_5040498014" evidence="8">
    <location>
        <begin position="21"/>
        <end position="739"/>
    </location>
</feature>
<accession>A0A9P5V5Y1</accession>
<feature type="region of interest" description="Disordered" evidence="6">
    <location>
        <begin position="621"/>
        <end position="704"/>
    </location>
</feature>
<feature type="compositionally biased region" description="Gly residues" evidence="6">
    <location>
        <begin position="649"/>
        <end position="667"/>
    </location>
</feature>
<organism evidence="9 10">
    <name type="scientific">Linnemannia schmuckeri</name>
    <dbReference type="NCBI Taxonomy" id="64567"/>
    <lineage>
        <taxon>Eukaryota</taxon>
        <taxon>Fungi</taxon>
        <taxon>Fungi incertae sedis</taxon>
        <taxon>Mucoromycota</taxon>
        <taxon>Mortierellomycotina</taxon>
        <taxon>Mortierellomycetes</taxon>
        <taxon>Mortierellales</taxon>
        <taxon>Mortierellaceae</taxon>
        <taxon>Linnemannia</taxon>
    </lineage>
</organism>
<comment type="caution">
    <text evidence="9">The sequence shown here is derived from an EMBL/GenBank/DDBJ whole genome shotgun (WGS) entry which is preliminary data.</text>
</comment>
<evidence type="ECO:0000256" key="8">
    <source>
        <dbReference type="SAM" id="SignalP"/>
    </source>
</evidence>
<gene>
    <name evidence="9" type="ORF">BG015_002326</name>
</gene>
<keyword evidence="3 7" id="KW-1133">Transmembrane helix</keyword>
<feature type="compositionally biased region" description="Acidic residues" evidence="6">
    <location>
        <begin position="331"/>
        <end position="343"/>
    </location>
</feature>
<keyword evidence="2 7" id="KW-0812">Transmembrane</keyword>
<dbReference type="PANTHER" id="PTHR15549">
    <property type="entry name" value="PAIRED IMMUNOGLOBULIN-LIKE TYPE 2 RECEPTOR"/>
    <property type="match status" value="1"/>
</dbReference>
<reference evidence="9" key="1">
    <citation type="journal article" date="2020" name="Fungal Divers.">
        <title>Resolving the Mortierellaceae phylogeny through synthesis of multi-gene phylogenetics and phylogenomics.</title>
        <authorList>
            <person name="Vandepol N."/>
            <person name="Liber J."/>
            <person name="Desiro A."/>
            <person name="Na H."/>
            <person name="Kennedy M."/>
            <person name="Barry K."/>
            <person name="Grigoriev I.V."/>
            <person name="Miller A.N."/>
            <person name="O'Donnell K."/>
            <person name="Stajich J.E."/>
            <person name="Bonito G."/>
        </authorList>
    </citation>
    <scope>NUCLEOTIDE SEQUENCE</scope>
    <source>
        <strain evidence="9">NRRL 6426</strain>
    </source>
</reference>
<feature type="compositionally biased region" description="Polar residues" evidence="6">
    <location>
        <begin position="202"/>
        <end position="213"/>
    </location>
</feature>
<dbReference type="EMBL" id="JAAAUQ010001456">
    <property type="protein sequence ID" value="KAF9138598.1"/>
    <property type="molecule type" value="Genomic_DNA"/>
</dbReference>
<evidence type="ECO:0000256" key="3">
    <source>
        <dbReference type="ARBA" id="ARBA00022989"/>
    </source>
</evidence>